<evidence type="ECO:0000313" key="6">
    <source>
        <dbReference type="EMBL" id="CAI9281470.1"/>
    </source>
</evidence>
<keyword evidence="7" id="KW-1185">Reference proteome</keyword>
<dbReference type="SUPFAM" id="SSF52799">
    <property type="entry name" value="(Phosphotyrosine protein) phosphatases II"/>
    <property type="match status" value="1"/>
</dbReference>
<dbReference type="InterPro" id="IPR015425">
    <property type="entry name" value="FH2_Formin"/>
</dbReference>
<feature type="coiled-coil region" evidence="3">
    <location>
        <begin position="665"/>
        <end position="694"/>
    </location>
</feature>
<dbReference type="SMART" id="SM01326">
    <property type="entry name" value="PTEN_C2"/>
    <property type="match status" value="1"/>
</dbReference>
<dbReference type="PROSITE" id="PS51182">
    <property type="entry name" value="C2_TENSIN"/>
    <property type="match status" value="1"/>
</dbReference>
<dbReference type="Proteomes" id="UP001177003">
    <property type="component" value="Chromosome 4"/>
</dbReference>
<feature type="region of interest" description="Disordered" evidence="4">
    <location>
        <begin position="507"/>
        <end position="528"/>
    </location>
</feature>
<dbReference type="InterPro" id="IPR035892">
    <property type="entry name" value="C2_domain_sf"/>
</dbReference>
<dbReference type="SUPFAM" id="SSF49562">
    <property type="entry name" value="C2 domain (Calcium/lipid-binding domain, CaLB)"/>
    <property type="match status" value="1"/>
</dbReference>
<keyword evidence="2" id="KW-0904">Protein phosphatase</keyword>
<comment type="similarity">
    <text evidence="1">Belongs to the formin-like family. Class-II subfamily.</text>
</comment>
<dbReference type="SUPFAM" id="SSF101447">
    <property type="entry name" value="Formin homology 2 domain (FH2 domain)"/>
    <property type="match status" value="1"/>
</dbReference>
<reference evidence="6" key="1">
    <citation type="submission" date="2023-04" db="EMBL/GenBank/DDBJ databases">
        <authorList>
            <person name="Vijverberg K."/>
            <person name="Xiong W."/>
            <person name="Schranz E."/>
        </authorList>
    </citation>
    <scope>NUCLEOTIDE SEQUENCE</scope>
</reference>
<evidence type="ECO:0000256" key="3">
    <source>
        <dbReference type="SAM" id="Coils"/>
    </source>
</evidence>
<feature type="domain" description="C2 tensin-type" evidence="5">
    <location>
        <begin position="181"/>
        <end position="318"/>
    </location>
</feature>
<name>A0AA36E4L0_LACSI</name>
<gene>
    <name evidence="6" type="ORF">LSALG_LOCUS21164</name>
</gene>
<keyword evidence="2" id="KW-0378">Hydrolase</keyword>
<feature type="region of interest" description="Disordered" evidence="4">
    <location>
        <begin position="427"/>
        <end position="463"/>
    </location>
</feature>
<dbReference type="GO" id="GO:0004721">
    <property type="term" value="F:phosphoprotein phosphatase activity"/>
    <property type="evidence" value="ECO:0007669"/>
    <property type="project" value="UniProtKB-KW"/>
</dbReference>
<dbReference type="PANTHER" id="PTHR45733">
    <property type="entry name" value="FORMIN-J"/>
    <property type="match status" value="1"/>
</dbReference>
<dbReference type="PANTHER" id="PTHR45733:SF10">
    <property type="entry name" value="FORMIN-LIKE PROTEIN 15A-RELATED"/>
    <property type="match status" value="1"/>
</dbReference>
<protein>
    <recommendedName>
        <fullName evidence="5">C2 tensin-type domain-containing protein</fullName>
    </recommendedName>
</protein>
<evidence type="ECO:0000256" key="4">
    <source>
        <dbReference type="SAM" id="MobiDB-lite"/>
    </source>
</evidence>
<organism evidence="6 7">
    <name type="scientific">Lactuca saligna</name>
    <name type="common">Willowleaf lettuce</name>
    <dbReference type="NCBI Taxonomy" id="75948"/>
    <lineage>
        <taxon>Eukaryota</taxon>
        <taxon>Viridiplantae</taxon>
        <taxon>Streptophyta</taxon>
        <taxon>Embryophyta</taxon>
        <taxon>Tracheophyta</taxon>
        <taxon>Spermatophyta</taxon>
        <taxon>Magnoliopsida</taxon>
        <taxon>eudicotyledons</taxon>
        <taxon>Gunneridae</taxon>
        <taxon>Pentapetalae</taxon>
        <taxon>asterids</taxon>
        <taxon>campanulids</taxon>
        <taxon>Asterales</taxon>
        <taxon>Asteraceae</taxon>
        <taxon>Cichorioideae</taxon>
        <taxon>Cichorieae</taxon>
        <taxon>Lactucinae</taxon>
        <taxon>Lactuca</taxon>
    </lineage>
</organism>
<dbReference type="Pfam" id="PF02181">
    <property type="entry name" value="FH2"/>
    <property type="match status" value="1"/>
</dbReference>
<dbReference type="Gene3D" id="2.60.40.1110">
    <property type="match status" value="1"/>
</dbReference>
<dbReference type="InterPro" id="IPR051144">
    <property type="entry name" value="Formin_homology_domain"/>
</dbReference>
<accession>A0AA36E4L0</accession>
<feature type="compositionally biased region" description="Basic and acidic residues" evidence="4">
    <location>
        <begin position="427"/>
        <end position="445"/>
    </location>
</feature>
<dbReference type="Gene3D" id="3.90.190.10">
    <property type="entry name" value="Protein tyrosine phosphatase superfamily"/>
    <property type="match status" value="1"/>
</dbReference>
<dbReference type="EMBL" id="OX465080">
    <property type="protein sequence ID" value="CAI9281470.1"/>
    <property type="molecule type" value="Genomic_DNA"/>
</dbReference>
<dbReference type="Pfam" id="PF10409">
    <property type="entry name" value="PTEN_C2"/>
    <property type="match status" value="1"/>
</dbReference>
<sequence length="699" mass="79458">MALFKRFFYRKPPDRLLEISERVYVFDCCFSSEVLEEDEYKMYMGGIVAELQDYYPDSSFMVFNFREGDKRTQISDILSQYDMTVMEYPRQYEGCPMLPLEMIHHFLRSSESWLSLAGQQNVLLMHCERGGWPVLAFMLAALLLFRKQYNGEQKTLDMPSQLRYLQYISRRNLGSDWPPSDTPLALDCIILRVLPIFGEKGCRPVVRVYGQDSSSTTANRSSKLLFSSSKTKKQARYYQPEECELVKIDIHHRVQGDVVLECIHLDHVREEMMFRVMFHTTFIRGNVLMLSRDEVDVMWDSRDQMPKNFKAEVIFSDADALSSMINTEGEFEDGSETESPTPEEFYDMEEIFSNVVDTPDAKVESESEFESDTLLTIKDNESDAENYDIVLKEEAQPDNKVKKGNDLGYVNGGLKLTEVVANEVEIKDKEEREESPGKKGKDGRKVLGNSKQKGKPPEASVNSRIAKANVVSRWIPPNKGSYTNSLHVSYPPTRYNSAPPVLAELGEKKSGEGAGNKAENGSKKDVKIQRASNSKMTLMHYLCKVLAAKSPALLDFHVDLVSLEAATKIQLKSLAEEMQAIIKGLEKVRQELDASANDGPVSEVFHKTLNQFISIAESEVGSVTNLYSVVGRNADALALYFGEDPARCPFEQVTQTLLNFVRLFRKAHEENYKQAELEKKKAQKEVEMERAKGINLTKK</sequence>
<evidence type="ECO:0000259" key="5">
    <source>
        <dbReference type="PROSITE" id="PS51182"/>
    </source>
</evidence>
<evidence type="ECO:0000256" key="1">
    <source>
        <dbReference type="ARBA" id="ARBA00006468"/>
    </source>
</evidence>
<dbReference type="Gene3D" id="1.20.58.2220">
    <property type="entry name" value="Formin, FH2 domain"/>
    <property type="match status" value="1"/>
</dbReference>
<dbReference type="InterPro" id="IPR042201">
    <property type="entry name" value="FH2_Formin_sf"/>
</dbReference>
<dbReference type="InterPro" id="IPR029021">
    <property type="entry name" value="Prot-tyrosine_phosphatase-like"/>
</dbReference>
<dbReference type="InterPro" id="IPR014020">
    <property type="entry name" value="Tensin_C2-dom"/>
</dbReference>
<evidence type="ECO:0000256" key="2">
    <source>
        <dbReference type="ARBA" id="ARBA00022912"/>
    </source>
</evidence>
<keyword evidence="3" id="KW-0175">Coiled coil</keyword>
<dbReference type="AlphaFoldDB" id="A0AA36E4L0"/>
<evidence type="ECO:0000313" key="7">
    <source>
        <dbReference type="Proteomes" id="UP001177003"/>
    </source>
</evidence>
<proteinExistence type="inferred from homology"/>